<dbReference type="AlphaFoldDB" id="A0A2P7S691"/>
<dbReference type="InterPro" id="IPR002123">
    <property type="entry name" value="Plipid/glycerol_acylTrfase"/>
</dbReference>
<accession>A0A2P7S691</accession>
<reference evidence="10 11" key="1">
    <citation type="submission" date="2018-03" db="EMBL/GenBank/DDBJ databases">
        <title>The draft genome of Mesorhizobium soli JCM 19897.</title>
        <authorList>
            <person name="Li L."/>
            <person name="Liu L."/>
            <person name="Liang L."/>
            <person name="Wang T."/>
            <person name="Zhang X."/>
        </authorList>
    </citation>
    <scope>NUCLEOTIDE SEQUENCE [LARGE SCALE GENOMIC DNA]</scope>
    <source>
        <strain evidence="10 11">JCM 19897</strain>
    </source>
</reference>
<evidence type="ECO:0000256" key="7">
    <source>
        <dbReference type="ARBA" id="ARBA00023315"/>
    </source>
</evidence>
<proteinExistence type="predicted"/>
<dbReference type="SMART" id="SM00563">
    <property type="entry name" value="PlsC"/>
    <property type="match status" value="1"/>
</dbReference>
<feature type="region of interest" description="Disordered" evidence="8">
    <location>
        <begin position="235"/>
        <end position="264"/>
    </location>
</feature>
<comment type="caution">
    <text evidence="10">The sequence shown here is derived from an EMBL/GenBank/DDBJ whole genome shotgun (WGS) entry which is preliminary data.</text>
</comment>
<comment type="subcellular location">
    <subcellularLocation>
        <location evidence="1">Membrane</location>
    </subcellularLocation>
</comment>
<keyword evidence="4" id="KW-1133">Transmembrane helix</keyword>
<keyword evidence="3" id="KW-0812">Transmembrane</keyword>
<evidence type="ECO:0000256" key="3">
    <source>
        <dbReference type="ARBA" id="ARBA00022692"/>
    </source>
</evidence>
<dbReference type="OrthoDB" id="9806880at2"/>
<evidence type="ECO:0000313" key="10">
    <source>
        <dbReference type="EMBL" id="PSJ57931.1"/>
    </source>
</evidence>
<dbReference type="GO" id="GO:0016020">
    <property type="term" value="C:membrane"/>
    <property type="evidence" value="ECO:0007669"/>
    <property type="project" value="UniProtKB-SubCell"/>
</dbReference>
<gene>
    <name evidence="10" type="ORF">C7I85_21445</name>
</gene>
<keyword evidence="2 10" id="KW-0808">Transferase</keyword>
<evidence type="ECO:0000259" key="9">
    <source>
        <dbReference type="SMART" id="SM00563"/>
    </source>
</evidence>
<dbReference type="GO" id="GO:0006629">
    <property type="term" value="P:lipid metabolic process"/>
    <property type="evidence" value="ECO:0007669"/>
    <property type="project" value="UniProtKB-KW"/>
</dbReference>
<dbReference type="PANTHER" id="PTHR23063">
    <property type="entry name" value="PHOSPHOLIPID ACYLTRANSFERASE"/>
    <property type="match status" value="1"/>
</dbReference>
<evidence type="ECO:0000256" key="6">
    <source>
        <dbReference type="ARBA" id="ARBA00023136"/>
    </source>
</evidence>
<dbReference type="SUPFAM" id="SSF69593">
    <property type="entry name" value="Glycerol-3-phosphate (1)-acyltransferase"/>
    <property type="match status" value="1"/>
</dbReference>
<evidence type="ECO:0000313" key="11">
    <source>
        <dbReference type="Proteomes" id="UP000240653"/>
    </source>
</evidence>
<dbReference type="Proteomes" id="UP000240653">
    <property type="component" value="Unassembled WGS sequence"/>
</dbReference>
<organism evidence="10 11">
    <name type="scientific">Pseudaminobacter soli</name>
    <name type="common">ex Li et al. 2025</name>
    <dbReference type="NCBI Taxonomy" id="1295366"/>
    <lineage>
        <taxon>Bacteria</taxon>
        <taxon>Pseudomonadati</taxon>
        <taxon>Pseudomonadota</taxon>
        <taxon>Alphaproteobacteria</taxon>
        <taxon>Hyphomicrobiales</taxon>
        <taxon>Phyllobacteriaceae</taxon>
        <taxon>Pseudaminobacter</taxon>
    </lineage>
</organism>
<evidence type="ECO:0000256" key="1">
    <source>
        <dbReference type="ARBA" id="ARBA00004370"/>
    </source>
</evidence>
<keyword evidence="5" id="KW-0443">Lipid metabolism</keyword>
<feature type="compositionally biased region" description="Basic and acidic residues" evidence="8">
    <location>
        <begin position="238"/>
        <end position="251"/>
    </location>
</feature>
<sequence>MFAKLRIGLALLCVAVGLALLVPFAYLGVKTGLYKPRRIRRWCNALILRALGFRIHVTGAMAKNRPLLIAANHVSWTDVMVLASFNDVAFIAKSEMAKWPLIGGLTRLQGSIFVERDRKRKSGEQASEIASRLASGDAVVLFAEGTTGDGNILLPFKSTLFGAAKLAIDEGGADKVFIQPVAISYTRLQGLPMGRQHRAIAAWVGDQDLVPHVKDLLAEGAIDVEVHFGEPLEFSEGTSRKETARKVEDSVRSMMNQALRDPKR</sequence>
<dbReference type="EMBL" id="PXYL01000012">
    <property type="protein sequence ID" value="PSJ57931.1"/>
    <property type="molecule type" value="Genomic_DNA"/>
</dbReference>
<name>A0A2P7S691_9HYPH</name>
<evidence type="ECO:0000256" key="8">
    <source>
        <dbReference type="SAM" id="MobiDB-lite"/>
    </source>
</evidence>
<feature type="domain" description="Phospholipid/glycerol acyltransferase" evidence="9">
    <location>
        <begin position="67"/>
        <end position="186"/>
    </location>
</feature>
<protein>
    <submittedName>
        <fullName evidence="10">1-acyl-sn-glycerol-3-phosphate acyltransferase</fullName>
    </submittedName>
</protein>
<keyword evidence="11" id="KW-1185">Reference proteome</keyword>
<dbReference type="PANTHER" id="PTHR23063:SF52">
    <property type="entry name" value="LYSOPHOSPHATIDYLCHOLINE ACYLTRANSFERASE"/>
    <property type="match status" value="1"/>
</dbReference>
<dbReference type="Pfam" id="PF01553">
    <property type="entry name" value="Acyltransferase"/>
    <property type="match status" value="1"/>
</dbReference>
<keyword evidence="6" id="KW-0472">Membrane</keyword>
<evidence type="ECO:0000256" key="5">
    <source>
        <dbReference type="ARBA" id="ARBA00023098"/>
    </source>
</evidence>
<dbReference type="GO" id="GO:0016746">
    <property type="term" value="F:acyltransferase activity"/>
    <property type="evidence" value="ECO:0007669"/>
    <property type="project" value="UniProtKB-KW"/>
</dbReference>
<keyword evidence="7 10" id="KW-0012">Acyltransferase</keyword>
<dbReference type="RefSeq" id="WP_106726059.1">
    <property type="nucleotide sequence ID" value="NZ_PXYL01000012.1"/>
</dbReference>
<dbReference type="CDD" id="cd07989">
    <property type="entry name" value="LPLAT_AGPAT-like"/>
    <property type="match status" value="1"/>
</dbReference>
<evidence type="ECO:0000256" key="2">
    <source>
        <dbReference type="ARBA" id="ARBA00022679"/>
    </source>
</evidence>
<evidence type="ECO:0000256" key="4">
    <source>
        <dbReference type="ARBA" id="ARBA00022989"/>
    </source>
</evidence>